<evidence type="ECO:0000256" key="1">
    <source>
        <dbReference type="SAM" id="Phobius"/>
    </source>
</evidence>
<dbReference type="Pfam" id="PF07963">
    <property type="entry name" value="N_methyl"/>
    <property type="match status" value="1"/>
</dbReference>
<sequence>MMMHSKIGVHYSLMMHIGFQEVGVIFNKKNQGIGLIEVLVSLLVISVGVAGIISLQKHMRKKSAEAEEYLNAITLAQETFDDLRSFKDTNYASVVAAGNGNNISSLESHTLSDGITYSRTIVTPTDLALVSSGGITSDNQLKSVDVKLTWSSLSGETKNLTYTGHISPISQFAADKVYEENNGGSGGGTYPTIDPAMDPYDASHQPPLYVANYPYFATDQVSWDLDGDGVNEKYICASSAINCSDDASWGPDSGNFPYTASDDGWKECPAGDCTGLVPRPTWL</sequence>
<reference evidence="2 3" key="2">
    <citation type="submission" date="2019-01" db="EMBL/GenBank/DDBJ databases">
        <title>Motilimonas pumilus sp. nov., isolated from the gut of sea cucumber (Apostichopus japonicus).</title>
        <authorList>
            <person name="Wang F.-Q."/>
            <person name="Ren L.-H."/>
            <person name="Lin Y.-W."/>
            <person name="Sun G.-H."/>
            <person name="Du Z.-J."/>
            <person name="Zhao J.-X."/>
            <person name="Liu X.-J."/>
            <person name="Liu L.-J."/>
        </authorList>
    </citation>
    <scope>NUCLEOTIDE SEQUENCE [LARGE SCALE GENOMIC DNA]</scope>
    <source>
        <strain evidence="2 3">PLHSC7-2</strain>
    </source>
</reference>
<reference evidence="2 3" key="1">
    <citation type="submission" date="2018-09" db="EMBL/GenBank/DDBJ databases">
        <authorList>
            <person name="Wang F."/>
        </authorList>
    </citation>
    <scope>NUCLEOTIDE SEQUENCE [LARGE SCALE GENOMIC DNA]</scope>
    <source>
        <strain evidence="2 3">PLHSC7-2</strain>
    </source>
</reference>
<name>A0A418YF29_9GAMM</name>
<dbReference type="EMBL" id="QZCH01000010">
    <property type="protein sequence ID" value="RJG47860.1"/>
    <property type="molecule type" value="Genomic_DNA"/>
</dbReference>
<organism evidence="2 3">
    <name type="scientific">Motilimonas pumila</name>
    <dbReference type="NCBI Taxonomy" id="2303987"/>
    <lineage>
        <taxon>Bacteria</taxon>
        <taxon>Pseudomonadati</taxon>
        <taxon>Pseudomonadota</taxon>
        <taxon>Gammaproteobacteria</taxon>
        <taxon>Alteromonadales</taxon>
        <taxon>Alteromonadales genera incertae sedis</taxon>
        <taxon>Motilimonas</taxon>
    </lineage>
</organism>
<dbReference type="AlphaFoldDB" id="A0A418YF29"/>
<keyword evidence="1" id="KW-0812">Transmembrane</keyword>
<accession>A0A418YF29</accession>
<dbReference type="InterPro" id="IPR012902">
    <property type="entry name" value="N_methyl_site"/>
</dbReference>
<feature type="transmembrane region" description="Helical" evidence="1">
    <location>
        <begin position="32"/>
        <end position="53"/>
    </location>
</feature>
<evidence type="ECO:0000313" key="2">
    <source>
        <dbReference type="EMBL" id="RJG47860.1"/>
    </source>
</evidence>
<keyword evidence="1" id="KW-1133">Transmembrane helix</keyword>
<evidence type="ECO:0000313" key="3">
    <source>
        <dbReference type="Proteomes" id="UP000283255"/>
    </source>
</evidence>
<protein>
    <recommendedName>
        <fullName evidence="4">Prepilin-type N-terminal cleavage/methylation domain-containing protein</fullName>
    </recommendedName>
</protein>
<dbReference type="Proteomes" id="UP000283255">
    <property type="component" value="Unassembled WGS sequence"/>
</dbReference>
<gene>
    <name evidence="2" type="ORF">D1Z90_09100</name>
</gene>
<evidence type="ECO:0008006" key="4">
    <source>
        <dbReference type="Google" id="ProtNLM"/>
    </source>
</evidence>
<comment type="caution">
    <text evidence="2">The sequence shown here is derived from an EMBL/GenBank/DDBJ whole genome shotgun (WGS) entry which is preliminary data.</text>
</comment>
<keyword evidence="1" id="KW-0472">Membrane</keyword>
<keyword evidence="3" id="KW-1185">Reference proteome</keyword>
<proteinExistence type="predicted"/>